<dbReference type="PANTHER" id="PTHR20992:SF9">
    <property type="entry name" value="AT15442P-RELATED"/>
    <property type="match status" value="1"/>
</dbReference>
<protein>
    <recommendedName>
        <fullName evidence="4">DUF389 domain-containing protein</fullName>
    </recommendedName>
</protein>
<keyword evidence="1" id="KW-0472">Membrane</keyword>
<dbReference type="KEGG" id="nwl:NWFMUON74_58860"/>
<dbReference type="Proteomes" id="UP000516173">
    <property type="component" value="Chromosome"/>
</dbReference>
<dbReference type="RefSeq" id="WP_187684914.1">
    <property type="nucleotide sequence ID" value="NZ_AP023396.1"/>
</dbReference>
<feature type="transmembrane region" description="Helical" evidence="1">
    <location>
        <begin position="245"/>
        <end position="274"/>
    </location>
</feature>
<proteinExistence type="predicted"/>
<name>A0A7G1KYA3_9NOCA</name>
<dbReference type="AlphaFoldDB" id="A0A7G1KYA3"/>
<dbReference type="Pfam" id="PF04087">
    <property type="entry name" value="DUF389"/>
    <property type="match status" value="1"/>
</dbReference>
<sequence length="320" mass="33334">MLHLRILAPADLTDGVLGVLDSDDGVSGLAVMRGASLRPSGDVVMADVAREAANDIVDRLRGLGVHQRGSIEIQPVPTWLSRGGFEAEVRCPGSAADSVVWADVAQRSYEATELNWTYLSFMTLATVIASIAIINDSQVLVIGAMVLGPEFGAIAALGVAMVRRRFVLGVLAFRTLVLGFVAAIAVTLVLAVLGRALGWITLEDVVGPRPGTAFIYSPDKWSFIVALVAGAAGVLSLTSAKATGLAGVFISVTTVPAAGNIALGIAFGVGSAIAESSLQLLVNVAGMALAGWATLAVQQAVWSRVSVRRARLMLHPRRML</sequence>
<keyword evidence="1" id="KW-0812">Transmembrane</keyword>
<evidence type="ECO:0000256" key="1">
    <source>
        <dbReference type="SAM" id="Phobius"/>
    </source>
</evidence>
<feature type="transmembrane region" description="Helical" evidence="1">
    <location>
        <begin position="280"/>
        <end position="302"/>
    </location>
</feature>
<accession>A0A7G1KYA3</accession>
<dbReference type="GeneID" id="80350308"/>
<feature type="transmembrane region" description="Helical" evidence="1">
    <location>
        <begin position="221"/>
        <end position="238"/>
    </location>
</feature>
<evidence type="ECO:0000313" key="3">
    <source>
        <dbReference type="Proteomes" id="UP000516173"/>
    </source>
</evidence>
<feature type="transmembrane region" description="Helical" evidence="1">
    <location>
        <begin position="116"/>
        <end position="134"/>
    </location>
</feature>
<feature type="transmembrane region" description="Helical" evidence="1">
    <location>
        <begin position="140"/>
        <end position="163"/>
    </location>
</feature>
<gene>
    <name evidence="2" type="ORF">NWFMUON74_58860</name>
</gene>
<reference evidence="2 3" key="1">
    <citation type="submission" date="2020-08" db="EMBL/GenBank/DDBJ databases">
        <title>Genome Sequencing of Nocardia wallacei strain FMUON74 and assembly.</title>
        <authorList>
            <person name="Toyokawa M."/>
            <person name="Uesaka K."/>
        </authorList>
    </citation>
    <scope>NUCLEOTIDE SEQUENCE [LARGE SCALE GENOMIC DNA]</scope>
    <source>
        <strain evidence="2 3">FMUON74</strain>
    </source>
</reference>
<dbReference type="PANTHER" id="PTHR20992">
    <property type="entry name" value="AT15442P-RELATED"/>
    <property type="match status" value="1"/>
</dbReference>
<keyword evidence="3" id="KW-1185">Reference proteome</keyword>
<feature type="transmembrane region" description="Helical" evidence="1">
    <location>
        <begin position="175"/>
        <end position="201"/>
    </location>
</feature>
<dbReference type="InterPro" id="IPR005240">
    <property type="entry name" value="DUF389"/>
</dbReference>
<evidence type="ECO:0000313" key="2">
    <source>
        <dbReference type="EMBL" id="BCK58114.1"/>
    </source>
</evidence>
<evidence type="ECO:0008006" key="4">
    <source>
        <dbReference type="Google" id="ProtNLM"/>
    </source>
</evidence>
<organism evidence="2 3">
    <name type="scientific">Nocardia wallacei</name>
    <dbReference type="NCBI Taxonomy" id="480035"/>
    <lineage>
        <taxon>Bacteria</taxon>
        <taxon>Bacillati</taxon>
        <taxon>Actinomycetota</taxon>
        <taxon>Actinomycetes</taxon>
        <taxon>Mycobacteriales</taxon>
        <taxon>Nocardiaceae</taxon>
        <taxon>Nocardia</taxon>
    </lineage>
</organism>
<keyword evidence="1" id="KW-1133">Transmembrane helix</keyword>
<dbReference type="EMBL" id="AP023396">
    <property type="protein sequence ID" value="BCK58114.1"/>
    <property type="molecule type" value="Genomic_DNA"/>
</dbReference>